<name>A0A0F9KB15_9ZZZZ</name>
<evidence type="ECO:0008006" key="2">
    <source>
        <dbReference type="Google" id="ProtNLM"/>
    </source>
</evidence>
<protein>
    <recommendedName>
        <fullName evidence="2">Outer membrane lipoprotein BamD-like domain-containing protein</fullName>
    </recommendedName>
</protein>
<dbReference type="AlphaFoldDB" id="A0A0F9KB15"/>
<dbReference type="SUPFAM" id="SSF48452">
    <property type="entry name" value="TPR-like"/>
    <property type="match status" value="1"/>
</dbReference>
<organism evidence="1">
    <name type="scientific">marine sediment metagenome</name>
    <dbReference type="NCBI Taxonomy" id="412755"/>
    <lineage>
        <taxon>unclassified sequences</taxon>
        <taxon>metagenomes</taxon>
        <taxon>ecological metagenomes</taxon>
    </lineage>
</organism>
<dbReference type="PROSITE" id="PS51257">
    <property type="entry name" value="PROKAR_LIPOPROTEIN"/>
    <property type="match status" value="1"/>
</dbReference>
<sequence>MRSNTMRSTHLAAIALSFMLASCQIPGLPTPEVEPPLEPPLEIEKQEELAENKYIDLLESTGRMRRTEKRDILRDGFKEVIAKYPDSSYAHESHYHLMRAYLYNYDIPMEKEAEEVYESYFRKYDDPKIGNALSLEMAKYYYQFQNWNKLASFTVPFMREFVETGKIRDGLFLFYYSEAKYKLKDYGEALRGYVTFSKLYPKNKMGGFIRKRLKEIRHILSKEEAVQ</sequence>
<comment type="caution">
    <text evidence="1">The sequence shown here is derived from an EMBL/GenBank/DDBJ whole genome shotgun (WGS) entry which is preliminary data.</text>
</comment>
<gene>
    <name evidence="1" type="ORF">LCGC14_1426290</name>
</gene>
<accession>A0A0F9KB15</accession>
<evidence type="ECO:0000313" key="1">
    <source>
        <dbReference type="EMBL" id="KKM71866.1"/>
    </source>
</evidence>
<dbReference type="Gene3D" id="1.25.40.10">
    <property type="entry name" value="Tetratricopeptide repeat domain"/>
    <property type="match status" value="1"/>
</dbReference>
<proteinExistence type="predicted"/>
<dbReference type="InterPro" id="IPR011990">
    <property type="entry name" value="TPR-like_helical_dom_sf"/>
</dbReference>
<dbReference type="EMBL" id="LAZR01009563">
    <property type="protein sequence ID" value="KKM71866.1"/>
    <property type="molecule type" value="Genomic_DNA"/>
</dbReference>
<reference evidence="1" key="1">
    <citation type="journal article" date="2015" name="Nature">
        <title>Complex archaea that bridge the gap between prokaryotes and eukaryotes.</title>
        <authorList>
            <person name="Spang A."/>
            <person name="Saw J.H."/>
            <person name="Jorgensen S.L."/>
            <person name="Zaremba-Niedzwiedzka K."/>
            <person name="Martijn J."/>
            <person name="Lind A.E."/>
            <person name="van Eijk R."/>
            <person name="Schleper C."/>
            <person name="Guy L."/>
            <person name="Ettema T.J."/>
        </authorList>
    </citation>
    <scope>NUCLEOTIDE SEQUENCE</scope>
</reference>